<evidence type="ECO:0000256" key="1">
    <source>
        <dbReference type="ARBA" id="ARBA00022475"/>
    </source>
</evidence>
<comment type="subcellular location">
    <subcellularLocation>
        <location evidence="10">Cell membrane</location>
        <topology evidence="10">Multi-pass membrane protein</topology>
    </subcellularLocation>
</comment>
<comment type="similarity">
    <text evidence="10">Belongs to the PlsY family.</text>
</comment>
<accession>M1M3J9</accession>
<dbReference type="RefSeq" id="WP_015396231.1">
    <property type="nucleotide sequence ID" value="NC_020294.1"/>
</dbReference>
<keyword evidence="6 10" id="KW-0443">Lipid metabolism</keyword>
<dbReference type="PANTHER" id="PTHR30309">
    <property type="entry name" value="INNER MEMBRANE PROTEIN YGIH"/>
    <property type="match status" value="1"/>
</dbReference>
<feature type="transmembrane region" description="Helical" evidence="10">
    <location>
        <begin position="146"/>
        <end position="165"/>
    </location>
</feature>
<organism evidence="11 12">
    <name type="scientific">Candidatus Kinetoplastidibacterium desouzai TCC079E</name>
    <dbReference type="NCBI Taxonomy" id="1208919"/>
    <lineage>
        <taxon>Bacteria</taxon>
        <taxon>Pseudomonadati</taxon>
        <taxon>Pseudomonadota</taxon>
        <taxon>Betaproteobacteria</taxon>
        <taxon>Candidatus Kinetoplastidibacterium</taxon>
    </lineage>
</organism>
<feature type="transmembrane region" description="Helical" evidence="10">
    <location>
        <begin position="89"/>
        <end position="106"/>
    </location>
</feature>
<evidence type="ECO:0000256" key="8">
    <source>
        <dbReference type="ARBA" id="ARBA00023209"/>
    </source>
</evidence>
<dbReference type="EMBL" id="CP003803">
    <property type="protein sequence ID" value="AGF46820.1"/>
    <property type="molecule type" value="Genomic_DNA"/>
</dbReference>
<dbReference type="SMART" id="SM01207">
    <property type="entry name" value="G3P_acyltransf"/>
    <property type="match status" value="1"/>
</dbReference>
<evidence type="ECO:0000256" key="3">
    <source>
        <dbReference type="ARBA" id="ARBA00022679"/>
    </source>
</evidence>
<evidence type="ECO:0000256" key="2">
    <source>
        <dbReference type="ARBA" id="ARBA00022516"/>
    </source>
</evidence>
<dbReference type="GO" id="GO:0008654">
    <property type="term" value="P:phospholipid biosynthetic process"/>
    <property type="evidence" value="ECO:0007669"/>
    <property type="project" value="UniProtKB-UniRule"/>
</dbReference>
<dbReference type="AlphaFoldDB" id="M1M3J9"/>
<evidence type="ECO:0000256" key="7">
    <source>
        <dbReference type="ARBA" id="ARBA00023136"/>
    </source>
</evidence>
<keyword evidence="7 10" id="KW-0472">Membrane</keyword>
<keyword evidence="12" id="KW-1185">Reference proteome</keyword>
<protein>
    <recommendedName>
        <fullName evidence="10">Glycerol-3-phosphate acyltransferase</fullName>
    </recommendedName>
    <alternativeName>
        <fullName evidence="10">Acyl-PO4 G3P acyltransferase</fullName>
    </alternativeName>
    <alternativeName>
        <fullName evidence="10">Acyl-phosphate--glycerol-3-phosphate acyltransferase</fullName>
    </alternativeName>
    <alternativeName>
        <fullName evidence="10">G3P acyltransferase</fullName>
        <shortName evidence="10">GPAT</shortName>
        <ecNumber evidence="10">2.3.1.275</ecNumber>
    </alternativeName>
    <alternativeName>
        <fullName evidence="10">Lysophosphatidic acid synthase</fullName>
        <shortName evidence="10">LPA synthase</shortName>
    </alternativeName>
</protein>
<dbReference type="eggNOG" id="COG0344">
    <property type="taxonomic scope" value="Bacteria"/>
</dbReference>
<comment type="function">
    <text evidence="10">Catalyzes the transfer of an acyl group from acyl-phosphate (acyl-PO(4)) to glycerol-3-phosphate (G3P) to form lysophosphatidic acid (LPA). This enzyme utilizes acyl-phosphate as fatty acyl donor, but not acyl-CoA or acyl-ACP.</text>
</comment>
<feature type="transmembrane region" description="Helical" evidence="10">
    <location>
        <begin position="6"/>
        <end position="29"/>
    </location>
</feature>
<evidence type="ECO:0000256" key="10">
    <source>
        <dbReference type="HAMAP-Rule" id="MF_01043"/>
    </source>
</evidence>
<gene>
    <name evidence="10" type="primary">plsY</name>
    <name evidence="11" type="ORF">CDSE_0506</name>
</gene>
<dbReference type="Pfam" id="PF02660">
    <property type="entry name" value="G3P_acyltransf"/>
    <property type="match status" value="1"/>
</dbReference>
<sequence length="208" mass="22915">MHINFLNINYLLLILISYLIGSIPSAILISKVMKTKDPRKFGSNNPGTTNMLRIANKTSAALTLIADISKGYISLQITRMFIEDNSTSVLGIISIAVILGHIYPIFTKFIGGKGVATFLGVLLNINPCLAITAIITWIISAKISGYSSLASIITVTITPVYYLAFNKNFTYVEKSIFISLVIISIIIVCRHKNNIYNLLKKVEDKISI</sequence>
<evidence type="ECO:0000256" key="9">
    <source>
        <dbReference type="ARBA" id="ARBA00023264"/>
    </source>
</evidence>
<feature type="transmembrane region" description="Helical" evidence="10">
    <location>
        <begin position="118"/>
        <end position="139"/>
    </location>
</feature>
<dbReference type="OrthoDB" id="9777124at2"/>
<comment type="catalytic activity">
    <reaction evidence="10">
        <text>an acyl phosphate + sn-glycerol 3-phosphate = a 1-acyl-sn-glycero-3-phosphate + phosphate</text>
        <dbReference type="Rhea" id="RHEA:34075"/>
        <dbReference type="ChEBI" id="CHEBI:43474"/>
        <dbReference type="ChEBI" id="CHEBI:57597"/>
        <dbReference type="ChEBI" id="CHEBI:57970"/>
        <dbReference type="ChEBI" id="CHEBI:59918"/>
        <dbReference type="EC" id="2.3.1.275"/>
    </reaction>
</comment>
<dbReference type="HAMAP" id="MF_01043">
    <property type="entry name" value="PlsY"/>
    <property type="match status" value="1"/>
</dbReference>
<evidence type="ECO:0000256" key="5">
    <source>
        <dbReference type="ARBA" id="ARBA00022989"/>
    </source>
</evidence>
<dbReference type="PANTHER" id="PTHR30309:SF0">
    <property type="entry name" value="GLYCEROL-3-PHOSPHATE ACYLTRANSFERASE-RELATED"/>
    <property type="match status" value="1"/>
</dbReference>
<dbReference type="EC" id="2.3.1.275" evidence="10"/>
<dbReference type="KEGG" id="kde:CDSE_0506"/>
<dbReference type="UniPathway" id="UPA00085"/>
<keyword evidence="5 10" id="KW-1133">Transmembrane helix</keyword>
<evidence type="ECO:0000256" key="4">
    <source>
        <dbReference type="ARBA" id="ARBA00022692"/>
    </source>
</evidence>
<comment type="pathway">
    <text evidence="10">Lipid metabolism; phospholipid metabolism.</text>
</comment>
<keyword evidence="1 10" id="KW-1003">Cell membrane</keyword>
<dbReference type="PATRIC" id="fig|1208919.3.peg.258"/>
<comment type="subunit">
    <text evidence="10">Probably interacts with PlsX.</text>
</comment>
<dbReference type="STRING" id="1208919.CDSE_0506"/>
<proteinExistence type="inferred from homology"/>
<reference evidence="11 12" key="1">
    <citation type="journal article" date="2013" name="Genome Biol. Evol.">
        <title>Genome evolution and phylogenomic analysis of candidatus kinetoplastibacterium, the betaproteobacterial endosymbionts of strigomonas and angomonas.</title>
        <authorList>
            <person name="Alves J.M."/>
            <person name="Serrano M.G."/>
            <person name="Maia da Silva F."/>
            <person name="Voegtly L.J."/>
            <person name="Matveyev A.V."/>
            <person name="Teixeira M.M."/>
            <person name="Camargo E.P."/>
            <person name="Buck G.A."/>
        </authorList>
    </citation>
    <scope>NUCLEOTIDE SEQUENCE [LARGE SCALE GENOMIC DNA]</scope>
    <source>
        <strain evidence="11 12">TCC079E</strain>
    </source>
</reference>
<dbReference type="InterPro" id="IPR003811">
    <property type="entry name" value="G3P_acylTferase_PlsY"/>
</dbReference>
<dbReference type="HOGENOM" id="CLU_081254_0_2_4"/>
<keyword evidence="2 10" id="KW-0444">Lipid biosynthesis</keyword>
<keyword evidence="3 10" id="KW-0808">Transferase</keyword>
<keyword evidence="9 10" id="KW-1208">Phospholipid metabolism</keyword>
<evidence type="ECO:0000313" key="12">
    <source>
        <dbReference type="Proteomes" id="UP000011547"/>
    </source>
</evidence>
<feature type="transmembrane region" description="Helical" evidence="10">
    <location>
        <begin position="171"/>
        <end position="189"/>
    </location>
</feature>
<keyword evidence="4 10" id="KW-0812">Transmembrane</keyword>
<evidence type="ECO:0000256" key="6">
    <source>
        <dbReference type="ARBA" id="ARBA00023098"/>
    </source>
</evidence>
<dbReference type="Proteomes" id="UP000011547">
    <property type="component" value="Chromosome"/>
</dbReference>
<keyword evidence="11" id="KW-0012">Acyltransferase</keyword>
<keyword evidence="8 10" id="KW-0594">Phospholipid biosynthesis</keyword>
<name>M1M3J9_9PROT</name>
<dbReference type="GO" id="GO:0005886">
    <property type="term" value="C:plasma membrane"/>
    <property type="evidence" value="ECO:0007669"/>
    <property type="project" value="UniProtKB-SubCell"/>
</dbReference>
<dbReference type="NCBIfam" id="TIGR00023">
    <property type="entry name" value="glycerol-3-phosphate 1-O-acyltransferase PlsY"/>
    <property type="match status" value="1"/>
</dbReference>
<evidence type="ECO:0000313" key="11">
    <source>
        <dbReference type="EMBL" id="AGF46820.1"/>
    </source>
</evidence>
<dbReference type="GO" id="GO:0043772">
    <property type="term" value="F:acyl-phosphate glycerol-3-phosphate acyltransferase activity"/>
    <property type="evidence" value="ECO:0007669"/>
    <property type="project" value="UniProtKB-UniRule"/>
</dbReference>